<comment type="similarity">
    <text evidence="2 6">Belongs to the TUBGCP family.</text>
</comment>
<accession>A0A084AM08</accession>
<protein>
    <recommendedName>
        <fullName evidence="6">Spindle pole body component</fullName>
    </recommendedName>
</protein>
<evidence type="ECO:0000256" key="4">
    <source>
        <dbReference type="ARBA" id="ARBA00022701"/>
    </source>
</evidence>
<dbReference type="InterPro" id="IPR040457">
    <property type="entry name" value="GCP_C"/>
</dbReference>
<sequence length="772" mass="85260">MLHEILLSLAGNPSPLLRAHSPEASHLAGITPPERQLLATAGHLSDLHIKLIAETAEIAASHPSIICRATATGIRSVQLAAFQKKILQVEESILKDDPDIVGAYNIVPLTALMAEFKPWTRRLEWLWELVQFMSRTENGREMCHSASLMNRLREDLQSGYQDVGETALSLVTIAETAWVKQVSAWILYGRLPSFGGSDFFIRKLEDSGEEYTCVAALLPSFVTPATASSMLFIGKALNHPQVKRILQTGTRGLDHVSAKLKELTRLTFPLQSGNFSRAITNIRSSLAENTLQKILPRSRVVSTLQLLRDFFLLGRGEFAMALTKEADDKIRNRWRRAEKLAYEKADSLKNITVKDGEVAAVLARTWAVLASMQGQHAEEDEQLEVARDLLRLQLTKSSIMQLPVGTRLSDDSLNLLAASPFRNLLFSVPASLTIDLPSPLDMVLTPSDLQLYSHINAYLLAMRRAHIRLTDLWKITSLRRHHPAVGGADDQAVLLRQRWSARSCSMRSSWTTASAAIFFLGETEAYLQTEVVAGLWEGFHTWVTGRDVKDGSMVSTTSSAGLPAKSPAGHDSNADEEEDLWLPSEKSQSEQTAAASPPRQPSSHSPHDPQTLSAAHGVYLSTLIHRLLLTQPPFTQPLYALLVHIDHLISHVHRLHSIFTTIDLETDAGVVDAFVDSEREEREVKAMLRVVERKVKTGIEEVVAALRALESDDAFMAEWEEAGAADDGVVRGGVGEGEGGGYVPARVGGVNRLLMKLDFGTWLSPVDEWKRP</sequence>
<dbReference type="GO" id="GO:0031122">
    <property type="term" value="P:cytoplasmic microtubule organization"/>
    <property type="evidence" value="ECO:0007669"/>
    <property type="project" value="TreeGrafter"/>
</dbReference>
<name>A0A084AM08_STACB</name>
<evidence type="ECO:0000313" key="11">
    <source>
        <dbReference type="Proteomes" id="UP000028045"/>
    </source>
</evidence>
<dbReference type="GO" id="GO:0051321">
    <property type="term" value="P:meiotic cell cycle"/>
    <property type="evidence" value="ECO:0007669"/>
    <property type="project" value="TreeGrafter"/>
</dbReference>
<feature type="domain" description="Gamma tubulin complex component protein N-terminal" evidence="9">
    <location>
        <begin position="2"/>
        <end position="238"/>
    </location>
</feature>
<dbReference type="EMBL" id="KL648661">
    <property type="protein sequence ID" value="KEY66337.1"/>
    <property type="molecule type" value="Genomic_DNA"/>
</dbReference>
<reference evidence="10 11" key="1">
    <citation type="journal article" date="2014" name="BMC Genomics">
        <title>Comparative genome sequencing reveals chemotype-specific gene clusters in the toxigenic black mold Stachybotrys.</title>
        <authorList>
            <person name="Semeiks J."/>
            <person name="Borek D."/>
            <person name="Otwinowski Z."/>
            <person name="Grishin N.V."/>
        </authorList>
    </citation>
    <scope>NUCLEOTIDE SEQUENCE [LARGE SCALE GENOMIC DNA]</scope>
    <source>
        <strain evidence="11">CBS 109288 / IBT 7711</strain>
    </source>
</reference>
<feature type="domain" description="Gamma tubulin complex component C-terminal" evidence="8">
    <location>
        <begin position="303"/>
        <end position="761"/>
    </location>
</feature>
<evidence type="ECO:0000256" key="1">
    <source>
        <dbReference type="ARBA" id="ARBA00004267"/>
    </source>
</evidence>
<organism evidence="10 11">
    <name type="scientific">Stachybotrys chartarum (strain CBS 109288 / IBT 7711)</name>
    <name type="common">Toxic black mold</name>
    <name type="synonym">Stilbospora chartarum</name>
    <dbReference type="NCBI Taxonomy" id="1280523"/>
    <lineage>
        <taxon>Eukaryota</taxon>
        <taxon>Fungi</taxon>
        <taxon>Dikarya</taxon>
        <taxon>Ascomycota</taxon>
        <taxon>Pezizomycotina</taxon>
        <taxon>Sordariomycetes</taxon>
        <taxon>Hypocreomycetidae</taxon>
        <taxon>Hypocreales</taxon>
        <taxon>Stachybotryaceae</taxon>
        <taxon>Stachybotrys</taxon>
    </lineage>
</organism>
<dbReference type="InterPro" id="IPR007259">
    <property type="entry name" value="GCP"/>
</dbReference>
<dbReference type="GO" id="GO:0051011">
    <property type="term" value="F:microtubule minus-end binding"/>
    <property type="evidence" value="ECO:0007669"/>
    <property type="project" value="TreeGrafter"/>
</dbReference>
<dbReference type="GO" id="GO:0000922">
    <property type="term" value="C:spindle pole"/>
    <property type="evidence" value="ECO:0007669"/>
    <property type="project" value="InterPro"/>
</dbReference>
<dbReference type="OrthoDB" id="78652at2759"/>
<evidence type="ECO:0000256" key="5">
    <source>
        <dbReference type="ARBA" id="ARBA00023212"/>
    </source>
</evidence>
<dbReference type="Proteomes" id="UP000028045">
    <property type="component" value="Unassembled WGS sequence"/>
</dbReference>
<dbReference type="PANTHER" id="PTHR19302">
    <property type="entry name" value="GAMMA TUBULIN COMPLEX PROTEIN"/>
    <property type="match status" value="1"/>
</dbReference>
<dbReference type="GO" id="GO:0000278">
    <property type="term" value="P:mitotic cell cycle"/>
    <property type="evidence" value="ECO:0007669"/>
    <property type="project" value="TreeGrafter"/>
</dbReference>
<gene>
    <name evidence="10" type="ORF">S7711_02797</name>
</gene>
<dbReference type="HOGENOM" id="CLU_005595_0_0_1"/>
<dbReference type="Pfam" id="PF17681">
    <property type="entry name" value="GCP_N_terminal"/>
    <property type="match status" value="1"/>
</dbReference>
<keyword evidence="4 6" id="KW-0493">Microtubule</keyword>
<feature type="region of interest" description="Disordered" evidence="7">
    <location>
        <begin position="553"/>
        <end position="611"/>
    </location>
</feature>
<proteinExistence type="inferred from homology"/>
<dbReference type="Pfam" id="PF04130">
    <property type="entry name" value="GCP_C_terminal"/>
    <property type="match status" value="1"/>
</dbReference>
<dbReference type="GO" id="GO:0051225">
    <property type="term" value="P:spindle assembly"/>
    <property type="evidence" value="ECO:0007669"/>
    <property type="project" value="TreeGrafter"/>
</dbReference>
<dbReference type="InterPro" id="IPR042241">
    <property type="entry name" value="GCP_C_sf"/>
</dbReference>
<evidence type="ECO:0000256" key="3">
    <source>
        <dbReference type="ARBA" id="ARBA00022490"/>
    </source>
</evidence>
<feature type="compositionally biased region" description="Polar residues" evidence="7">
    <location>
        <begin position="585"/>
        <end position="594"/>
    </location>
</feature>
<evidence type="ECO:0000259" key="8">
    <source>
        <dbReference type="Pfam" id="PF04130"/>
    </source>
</evidence>
<evidence type="ECO:0000259" key="9">
    <source>
        <dbReference type="Pfam" id="PF17681"/>
    </source>
</evidence>
<dbReference type="InterPro" id="IPR041470">
    <property type="entry name" value="GCP_N"/>
</dbReference>
<feature type="compositionally biased region" description="Low complexity" evidence="7">
    <location>
        <begin position="601"/>
        <end position="610"/>
    </location>
</feature>
<comment type="subcellular location">
    <subcellularLocation>
        <location evidence="1 6">Cytoplasm</location>
        <location evidence="1 6">Cytoskeleton</location>
        <location evidence="1 6">Microtubule organizing center</location>
    </subcellularLocation>
</comment>
<keyword evidence="11" id="KW-1185">Reference proteome</keyword>
<dbReference type="Gene3D" id="1.20.120.1900">
    <property type="entry name" value="Gamma-tubulin complex, C-terminal domain"/>
    <property type="match status" value="1"/>
</dbReference>
<keyword evidence="5 6" id="KW-0206">Cytoskeleton</keyword>
<dbReference type="GO" id="GO:0043015">
    <property type="term" value="F:gamma-tubulin binding"/>
    <property type="evidence" value="ECO:0007669"/>
    <property type="project" value="InterPro"/>
</dbReference>
<evidence type="ECO:0000313" key="10">
    <source>
        <dbReference type="EMBL" id="KEY66337.1"/>
    </source>
</evidence>
<evidence type="ECO:0000256" key="6">
    <source>
        <dbReference type="RuleBase" id="RU363050"/>
    </source>
</evidence>
<dbReference type="PANTHER" id="PTHR19302:SF27">
    <property type="entry name" value="GAMMA-TUBULIN COMPLEX COMPONENT 4"/>
    <property type="match status" value="1"/>
</dbReference>
<evidence type="ECO:0000256" key="7">
    <source>
        <dbReference type="SAM" id="MobiDB-lite"/>
    </source>
</evidence>
<dbReference type="AlphaFoldDB" id="A0A084AM08"/>
<keyword evidence="3 6" id="KW-0963">Cytoplasm</keyword>
<evidence type="ECO:0000256" key="2">
    <source>
        <dbReference type="ARBA" id="ARBA00010337"/>
    </source>
</evidence>
<dbReference type="GO" id="GO:0044732">
    <property type="term" value="C:mitotic spindle pole body"/>
    <property type="evidence" value="ECO:0007669"/>
    <property type="project" value="TreeGrafter"/>
</dbReference>
<dbReference type="GO" id="GO:0007020">
    <property type="term" value="P:microtubule nucleation"/>
    <property type="evidence" value="ECO:0007669"/>
    <property type="project" value="InterPro"/>
</dbReference>
<dbReference type="GO" id="GO:0005874">
    <property type="term" value="C:microtubule"/>
    <property type="evidence" value="ECO:0007669"/>
    <property type="project" value="UniProtKB-KW"/>
</dbReference>
<dbReference type="GO" id="GO:0000930">
    <property type="term" value="C:gamma-tubulin complex"/>
    <property type="evidence" value="ECO:0007669"/>
    <property type="project" value="TreeGrafter"/>
</dbReference>